<keyword evidence="2" id="KW-0479">Metal-binding</keyword>
<name>A0A5N3PIL8_9HYPH</name>
<evidence type="ECO:0000256" key="4">
    <source>
        <dbReference type="ARBA" id="ARBA00022833"/>
    </source>
</evidence>
<dbReference type="SMART" id="SM00849">
    <property type="entry name" value="Lactamase_B"/>
    <property type="match status" value="1"/>
</dbReference>
<evidence type="ECO:0000256" key="2">
    <source>
        <dbReference type="ARBA" id="ARBA00022723"/>
    </source>
</evidence>
<dbReference type="CDD" id="cd07714">
    <property type="entry name" value="RNaseJ_MBL-fold"/>
    <property type="match status" value="1"/>
</dbReference>
<organism evidence="8 9">
    <name type="scientific">Microvirga brassicacearum</name>
    <dbReference type="NCBI Taxonomy" id="2580413"/>
    <lineage>
        <taxon>Bacteria</taxon>
        <taxon>Pseudomonadati</taxon>
        <taxon>Pseudomonadota</taxon>
        <taxon>Alphaproteobacteria</taxon>
        <taxon>Hyphomicrobiales</taxon>
        <taxon>Methylobacteriaceae</taxon>
        <taxon>Microvirga</taxon>
    </lineage>
</organism>
<keyword evidence="4" id="KW-0862">Zinc</keyword>
<dbReference type="InterPro" id="IPR036866">
    <property type="entry name" value="RibonucZ/Hydroxyglut_hydro"/>
</dbReference>
<gene>
    <name evidence="8" type="ORF">FEZ63_01435</name>
</gene>
<dbReference type="SUPFAM" id="SSF56281">
    <property type="entry name" value="Metallo-hydrolase/oxidoreductase"/>
    <property type="match status" value="1"/>
</dbReference>
<dbReference type="Pfam" id="PF07521">
    <property type="entry name" value="RMMBL"/>
    <property type="match status" value="1"/>
</dbReference>
<evidence type="ECO:0000313" key="8">
    <source>
        <dbReference type="EMBL" id="KAB0269589.1"/>
    </source>
</evidence>
<dbReference type="EMBL" id="VCMV01000002">
    <property type="protein sequence ID" value="KAB0269589.1"/>
    <property type="molecule type" value="Genomic_DNA"/>
</dbReference>
<keyword evidence="3" id="KW-0378">Hydrolase</keyword>
<keyword evidence="6" id="KW-0694">RNA-binding</keyword>
<dbReference type="GO" id="GO:0003723">
    <property type="term" value="F:RNA binding"/>
    <property type="evidence" value="ECO:0007669"/>
    <property type="project" value="UniProtKB-KW"/>
</dbReference>
<dbReference type="Gene3D" id="3.60.15.10">
    <property type="entry name" value="Ribonuclease Z/Hydroxyacylglutathione hydrolase-like"/>
    <property type="match status" value="1"/>
</dbReference>
<dbReference type="PANTHER" id="PTHR43694">
    <property type="entry name" value="RIBONUCLEASE J"/>
    <property type="match status" value="1"/>
</dbReference>
<sequence length="557" mass="60344">MNSPNNELVFVPLGGLGEIGMNAALYGFGPEDSRQWIMVDCGMGFGGEEHLPGIDVVYPDLRFIEEDRHNLLGIFITHAHEDHIGALVEMWPRLRAPVYATKFAVGLLETRRLSEAGAPKVDLREINTHDRLKIGPFEVEYIPVAHSIPESNALAIRTSHGLVVHTGDWKLDNTPYLGSLTSEETFRGLGDEGVLALICDSTNVVRDGISPSEADVARRLAELIKDAPHRVAITTFASNVARIRSVAEAARECGREVVMVGRAMDRTSDVAADCGYLEGIPEFRTPDTFGYLPRDKVVALLTGSQGEPRAALARIAQDEHPDIALSKGDRVIFSSRTIPGNEKAVGAIINSLIEQGVEVITDRTEMVHVSGHPRRGELAKMYEWTRPRISIPAHGEALHLAEHAKLAQSLGIPEVVRAKNGSLVRLAPGPAKIIDSIPVGRLYKDGNIVIEAGERALPERRKLAFAGIVSVAIAIDEQGEIAGDPVVEAMGLPAKNRKGEDLTDLIADVVGDLLDGLSKVKRRDADAVENAVQRAVRAAVNEAWGKKPACHVLVLEV</sequence>
<dbReference type="RefSeq" id="WP_150941854.1">
    <property type="nucleotide sequence ID" value="NZ_VCMV01000002.1"/>
</dbReference>
<evidence type="ECO:0000256" key="6">
    <source>
        <dbReference type="ARBA" id="ARBA00022884"/>
    </source>
</evidence>
<dbReference type="GO" id="GO:0004527">
    <property type="term" value="F:exonuclease activity"/>
    <property type="evidence" value="ECO:0007669"/>
    <property type="project" value="UniProtKB-KW"/>
</dbReference>
<keyword evidence="1" id="KW-0540">Nuclease</keyword>
<dbReference type="PANTHER" id="PTHR43694:SF1">
    <property type="entry name" value="RIBONUCLEASE J"/>
    <property type="match status" value="1"/>
</dbReference>
<proteinExistence type="predicted"/>
<dbReference type="Gene3D" id="3.40.50.10710">
    <property type="entry name" value="Metallo-hydrolase/oxidoreductase"/>
    <property type="match status" value="1"/>
</dbReference>
<keyword evidence="9" id="KW-1185">Reference proteome</keyword>
<accession>A0A5N3PIL8</accession>
<evidence type="ECO:0000256" key="1">
    <source>
        <dbReference type="ARBA" id="ARBA00022722"/>
    </source>
</evidence>
<feature type="domain" description="Metallo-beta-lactamase" evidence="7">
    <location>
        <begin position="20"/>
        <end position="230"/>
    </location>
</feature>
<dbReference type="InterPro" id="IPR042173">
    <property type="entry name" value="RNase_J_2"/>
</dbReference>
<evidence type="ECO:0000313" key="9">
    <source>
        <dbReference type="Proteomes" id="UP000325684"/>
    </source>
</evidence>
<keyword evidence="5" id="KW-0269">Exonuclease</keyword>
<comment type="caution">
    <text evidence="8">The sequence shown here is derived from an EMBL/GenBank/DDBJ whole genome shotgun (WGS) entry which is preliminary data.</text>
</comment>
<dbReference type="InterPro" id="IPR001279">
    <property type="entry name" value="Metallo-B-lactamas"/>
</dbReference>
<dbReference type="Pfam" id="PF12706">
    <property type="entry name" value="Lactamase_B_2"/>
    <property type="match status" value="1"/>
</dbReference>
<dbReference type="Pfam" id="PF22505">
    <property type="entry name" value="RNase_J_b_CASP"/>
    <property type="match status" value="1"/>
</dbReference>
<dbReference type="Gene3D" id="3.10.20.580">
    <property type="match status" value="1"/>
</dbReference>
<evidence type="ECO:0000256" key="3">
    <source>
        <dbReference type="ARBA" id="ARBA00022801"/>
    </source>
</evidence>
<dbReference type="GO" id="GO:0046872">
    <property type="term" value="F:metal ion binding"/>
    <property type="evidence" value="ECO:0007669"/>
    <property type="project" value="UniProtKB-KW"/>
</dbReference>
<protein>
    <submittedName>
        <fullName evidence="8">Ribonuclease J</fullName>
    </submittedName>
</protein>
<dbReference type="OrthoDB" id="9770211at2"/>
<dbReference type="Pfam" id="PF17770">
    <property type="entry name" value="RNase_J_C"/>
    <property type="match status" value="1"/>
</dbReference>
<dbReference type="Proteomes" id="UP000325684">
    <property type="component" value="Unassembled WGS sequence"/>
</dbReference>
<dbReference type="InterPro" id="IPR055132">
    <property type="entry name" value="RNase_J_b_CASP"/>
</dbReference>
<evidence type="ECO:0000259" key="7">
    <source>
        <dbReference type="SMART" id="SM00849"/>
    </source>
</evidence>
<dbReference type="InterPro" id="IPR011108">
    <property type="entry name" value="RMMBL"/>
</dbReference>
<dbReference type="AlphaFoldDB" id="A0A5N3PIL8"/>
<reference evidence="8 9" key="1">
    <citation type="journal article" date="2019" name="Microorganisms">
        <title>Genome Insights into the Novel Species Microvirga brassicacearum, a Rapeseed Endophyte with Biotechnological Potential.</title>
        <authorList>
            <person name="Jimenez-Gomez A."/>
            <person name="Saati-Santamaria Z."/>
            <person name="Igual J.M."/>
            <person name="Rivas R."/>
            <person name="Mateos P.F."/>
            <person name="Garcia-Fraile P."/>
        </authorList>
    </citation>
    <scope>NUCLEOTIDE SEQUENCE [LARGE SCALE GENOMIC DNA]</scope>
    <source>
        <strain evidence="8 9">CDVBN77</strain>
    </source>
</reference>
<dbReference type="InterPro" id="IPR041636">
    <property type="entry name" value="RNase_J_C"/>
</dbReference>
<evidence type="ECO:0000256" key="5">
    <source>
        <dbReference type="ARBA" id="ARBA00022839"/>
    </source>
</evidence>